<dbReference type="Proteomes" id="UP000195893">
    <property type="component" value="Unassembled WGS sequence"/>
</dbReference>
<dbReference type="EMBL" id="NDYQ01000001">
    <property type="protein sequence ID" value="OUT19471.1"/>
    <property type="molecule type" value="Genomic_DNA"/>
</dbReference>
<evidence type="ECO:0000313" key="1">
    <source>
        <dbReference type="EMBL" id="OUT19471.1"/>
    </source>
</evidence>
<name>A0A1Y5NF14_9BACT</name>
<dbReference type="AlphaFoldDB" id="A0A1Y5NF14"/>
<dbReference type="RefSeq" id="WP_087580913.1">
    <property type="nucleotide sequence ID" value="NZ_CABPTZ010000003.1"/>
</dbReference>
<organism evidence="1 2">
    <name type="scientific">Campylobacter concisus</name>
    <dbReference type="NCBI Taxonomy" id="199"/>
    <lineage>
        <taxon>Bacteria</taxon>
        <taxon>Pseudomonadati</taxon>
        <taxon>Campylobacterota</taxon>
        <taxon>Epsilonproteobacteria</taxon>
        <taxon>Campylobacterales</taxon>
        <taxon>Campylobacteraceae</taxon>
        <taxon>Campylobacter</taxon>
    </lineage>
</organism>
<evidence type="ECO:0000313" key="2">
    <source>
        <dbReference type="Proteomes" id="UP000195893"/>
    </source>
</evidence>
<protein>
    <submittedName>
        <fullName evidence="1">Uncharacterized protein</fullName>
    </submittedName>
</protein>
<proteinExistence type="predicted"/>
<accession>A0A1Y5NF14</accession>
<comment type="caution">
    <text evidence="1">The sequence shown here is derived from an EMBL/GenBank/DDBJ whole genome shotgun (WGS) entry which is preliminary data.</text>
</comment>
<gene>
    <name evidence="1" type="ORF">B9N60_00700</name>
</gene>
<reference evidence="1 2" key="1">
    <citation type="submission" date="2017-04" db="EMBL/GenBank/DDBJ databases">
        <title>Complete genome of Campylobacter concisus ATCC 33237T and draft genomes for an additional eight well characterized C. concisus strains.</title>
        <authorList>
            <person name="Cornelius A.J."/>
            <person name="Miller W.G."/>
            <person name="Lastovica A.J."/>
            <person name="On S.L."/>
            <person name="French N.P."/>
            <person name="Vandenberg O."/>
            <person name="Biggs P.J."/>
        </authorList>
    </citation>
    <scope>NUCLEOTIDE SEQUENCE [LARGE SCALE GENOMIC DNA]</scope>
    <source>
        <strain evidence="1 2">Lasto127.99</strain>
    </source>
</reference>
<sequence>MGLKEFFISTLEDVAHTMKTFEKQTQIELENLKRQNVLIKNSSLKKALEYSRKSLLLDKLDKPFTAESKKIYQDIETFQELVKAEEISGDYFEFELNENSPLSNEDLLYFKINLATLVDKIIEDNKLTSNYKQAYEEYKLMQKKLYTKIKNGING</sequence>